<dbReference type="EMBL" id="HBNR01056156">
    <property type="protein sequence ID" value="CAE4622968.1"/>
    <property type="molecule type" value="Transcribed_RNA"/>
</dbReference>
<feature type="compositionally biased region" description="Acidic residues" evidence="1">
    <location>
        <begin position="840"/>
        <end position="849"/>
    </location>
</feature>
<sequence length="927" mass="94258">MVAAAGLDEALRGLQRNWEQLAIRGLSPDCFVGAAGEAAEGVDGAAPALAAASSSAASSSWRGISVLALSGVAASLPIGERLPARAASRAWWRASEYGPARDAWLKAMGNVGATSAATAAAGMGGVLAASYGRARFLASRAAAELFRGKPAEQGELAATNRVKAPEPAVAFCDGTAALLLDRASGVSSVPDVALAVYDMVSRVPIGSIALSGAKHGQTIQKPLAVASLQAAGSGSAFNAQACVAALERLVVVFSWQVMSSGAGEYGTFQLQMFGGRVDELRWGEGGKEVLRSAAFVGQGPNSPVAVLMEVTKAGPIVEVYTRDASGYGLREILPIAAGPAPQPGVTPPRGALHGNLAVWAVAGTRAVEFVPLPELMPSSLAAGGGSEGEAPGAGAGAGGGKGGAGAAFARARQAAKKTKLKLGSDGGAGLDMEATRWGYLVEDVSDDPGQPDLKAGVLIIAIAGQVLHGLEDEDVMNWRFGRSFGEGVELTYLPAEYASSVIAADKASGDAEPEEASAKPQAGPTKRLTQARMKVELPMKLEAWTVAAHREPPRLVALIDNRLHLSDLCEDRPLLKDVLSGVVRAPHKRPATRLAVLDGSAGDVLLAGIAKAVLIWRVPALIAPLVGSKPAQPELLAAVPMPGRCTFCSAASGLALGADAFGWLTAELSGAGEPGGNLDVWQWWSGRRKPLPPLPTAARGRSTAPAAAEGEGDVVAQTLTAAGSAVDAVAKAMRRGATRVPLPALGGSAKDQVGPLRSWATKLPDEDGEALYAAANEAEKTMAEGVRELRRWMRTEGGKAASILVAARADDAKAVSRWAEECRRSVIWPLQAAFEAEPSDHEDADEEEQPAAGPGGLRFPHLARAHAEAQARAAAASAPAAPAAASGGSTAPGGGAAASAPAGAGDRPMTARERAAAAAAARVATSG</sequence>
<feature type="region of interest" description="Disordered" evidence="1">
    <location>
        <begin position="506"/>
        <end position="527"/>
    </location>
</feature>
<gene>
    <name evidence="2" type="ORF">AMON00008_LOCUS39506</name>
</gene>
<proteinExistence type="predicted"/>
<evidence type="ECO:0000256" key="1">
    <source>
        <dbReference type="SAM" id="MobiDB-lite"/>
    </source>
</evidence>
<protein>
    <submittedName>
        <fullName evidence="2">Uncharacterized protein</fullName>
    </submittedName>
</protein>
<accession>A0A7S4RRL2</accession>
<feature type="compositionally biased region" description="Low complexity" evidence="1">
    <location>
        <begin position="916"/>
        <end position="927"/>
    </location>
</feature>
<reference evidence="2" key="1">
    <citation type="submission" date="2021-01" db="EMBL/GenBank/DDBJ databases">
        <authorList>
            <person name="Corre E."/>
            <person name="Pelletier E."/>
            <person name="Niang G."/>
            <person name="Scheremetjew M."/>
            <person name="Finn R."/>
            <person name="Kale V."/>
            <person name="Holt S."/>
            <person name="Cochrane G."/>
            <person name="Meng A."/>
            <person name="Brown T."/>
            <person name="Cohen L."/>
        </authorList>
    </citation>
    <scope>NUCLEOTIDE SEQUENCE</scope>
    <source>
        <strain evidence="2">CCMP3105</strain>
    </source>
</reference>
<organism evidence="2">
    <name type="scientific">Alexandrium monilatum</name>
    <dbReference type="NCBI Taxonomy" id="311494"/>
    <lineage>
        <taxon>Eukaryota</taxon>
        <taxon>Sar</taxon>
        <taxon>Alveolata</taxon>
        <taxon>Dinophyceae</taxon>
        <taxon>Gonyaulacales</taxon>
        <taxon>Pyrocystaceae</taxon>
        <taxon>Alexandrium</taxon>
    </lineage>
</organism>
<name>A0A7S4RRL2_9DINO</name>
<dbReference type="AlphaFoldDB" id="A0A7S4RRL2"/>
<feature type="region of interest" description="Disordered" evidence="1">
    <location>
        <begin position="882"/>
        <end position="927"/>
    </location>
</feature>
<feature type="region of interest" description="Disordered" evidence="1">
    <location>
        <begin position="836"/>
        <end position="858"/>
    </location>
</feature>
<evidence type="ECO:0000313" key="2">
    <source>
        <dbReference type="EMBL" id="CAE4622968.1"/>
    </source>
</evidence>